<proteinExistence type="predicted"/>
<evidence type="ECO:0000313" key="2">
    <source>
        <dbReference type="Proteomes" id="UP000887574"/>
    </source>
</evidence>
<accession>A0A915EA71</accession>
<keyword evidence="2" id="KW-1185">Reference proteome</keyword>
<dbReference type="WBParaSite" id="jg3164">
    <property type="protein sequence ID" value="jg3164"/>
    <property type="gene ID" value="jg3164"/>
</dbReference>
<dbReference type="AlphaFoldDB" id="A0A915EA71"/>
<dbReference type="Proteomes" id="UP000887574">
    <property type="component" value="Unplaced"/>
</dbReference>
<feature type="compositionally biased region" description="Polar residues" evidence="1">
    <location>
        <begin position="107"/>
        <end position="120"/>
    </location>
</feature>
<organism evidence="2 3">
    <name type="scientific">Ditylenchus dipsaci</name>
    <dbReference type="NCBI Taxonomy" id="166011"/>
    <lineage>
        <taxon>Eukaryota</taxon>
        <taxon>Metazoa</taxon>
        <taxon>Ecdysozoa</taxon>
        <taxon>Nematoda</taxon>
        <taxon>Chromadorea</taxon>
        <taxon>Rhabditida</taxon>
        <taxon>Tylenchina</taxon>
        <taxon>Tylenchomorpha</taxon>
        <taxon>Sphaerularioidea</taxon>
        <taxon>Anguinidae</taxon>
        <taxon>Anguininae</taxon>
        <taxon>Ditylenchus</taxon>
    </lineage>
</organism>
<sequence length="165" mass="18456">MTCSYQHQPKYFTAVSNVRQHFCKLCQLISSADFFGSFDRSVSIAIKCRLQELIEQDPDLEITIQSQIAVDPKTAEIAEIDLECREYTLREASEAIYNRFRSRKSTSEQNDTQSASTAHSSAPRGQPPIAEAEVMEELLLGSGVPTGSTTANDRVKMRGDDLLFE</sequence>
<feature type="compositionally biased region" description="Basic and acidic residues" evidence="1">
    <location>
        <begin position="153"/>
        <end position="165"/>
    </location>
</feature>
<evidence type="ECO:0000256" key="1">
    <source>
        <dbReference type="SAM" id="MobiDB-lite"/>
    </source>
</evidence>
<name>A0A915EA71_9BILA</name>
<reference evidence="3" key="1">
    <citation type="submission" date="2022-11" db="UniProtKB">
        <authorList>
            <consortium name="WormBaseParasite"/>
        </authorList>
    </citation>
    <scope>IDENTIFICATION</scope>
</reference>
<feature type="region of interest" description="Disordered" evidence="1">
    <location>
        <begin position="100"/>
        <end position="165"/>
    </location>
</feature>
<protein>
    <submittedName>
        <fullName evidence="3">Uncharacterized protein</fullName>
    </submittedName>
</protein>
<evidence type="ECO:0000313" key="3">
    <source>
        <dbReference type="WBParaSite" id="jg3164"/>
    </source>
</evidence>